<comment type="catalytic activity">
    <reaction evidence="6">
        <text>5-amino-1-(5-phospho-D-ribosyl)imidazole-4-carboxylate + L-aspartate + ATP = (2S)-2-[5-amino-1-(5-phospho-beta-D-ribosyl)imidazole-4-carboxamido]succinate + ADP + phosphate + 2 H(+)</text>
        <dbReference type="Rhea" id="RHEA:22628"/>
        <dbReference type="ChEBI" id="CHEBI:15378"/>
        <dbReference type="ChEBI" id="CHEBI:29991"/>
        <dbReference type="ChEBI" id="CHEBI:30616"/>
        <dbReference type="ChEBI" id="CHEBI:43474"/>
        <dbReference type="ChEBI" id="CHEBI:58443"/>
        <dbReference type="ChEBI" id="CHEBI:77657"/>
        <dbReference type="ChEBI" id="CHEBI:456216"/>
        <dbReference type="EC" id="6.3.2.6"/>
    </reaction>
</comment>
<dbReference type="Gene3D" id="3.30.200.20">
    <property type="entry name" value="Phosphorylase Kinase, domain 1"/>
    <property type="match status" value="1"/>
</dbReference>
<dbReference type="HAMAP" id="MF_00137">
    <property type="entry name" value="SAICAR_synth"/>
    <property type="match status" value="1"/>
</dbReference>
<keyword evidence="9" id="KW-1185">Reference proteome</keyword>
<protein>
    <recommendedName>
        <fullName evidence="6">Phosphoribosylaminoimidazole-succinocarboxamide synthase</fullName>
        <ecNumber evidence="6">6.3.2.6</ecNumber>
    </recommendedName>
    <alternativeName>
        <fullName evidence="6">SAICAR synthetase</fullName>
    </alternativeName>
</protein>
<dbReference type="NCBIfam" id="NF010566">
    <property type="entry name" value="PRK13959.1-4"/>
    <property type="match status" value="1"/>
</dbReference>
<dbReference type="SUPFAM" id="SSF56104">
    <property type="entry name" value="SAICAR synthase-like"/>
    <property type="match status" value="1"/>
</dbReference>
<dbReference type="PANTHER" id="PTHR43700">
    <property type="entry name" value="PHOSPHORIBOSYLAMINOIMIDAZOLE-SUCCINOCARBOXAMIDE SYNTHASE"/>
    <property type="match status" value="1"/>
</dbReference>
<evidence type="ECO:0000256" key="5">
    <source>
        <dbReference type="ARBA" id="ARBA00022840"/>
    </source>
</evidence>
<evidence type="ECO:0000256" key="2">
    <source>
        <dbReference type="ARBA" id="ARBA00022598"/>
    </source>
</evidence>
<keyword evidence="4 6" id="KW-0658">Purine biosynthesis</keyword>
<dbReference type="EMBL" id="BAAADU010000002">
    <property type="protein sequence ID" value="GAA0647189.1"/>
    <property type="molecule type" value="Genomic_DNA"/>
</dbReference>
<feature type="domain" description="SAICAR synthetase/ADE2 N-terminal" evidence="7">
    <location>
        <begin position="23"/>
        <end position="276"/>
    </location>
</feature>
<evidence type="ECO:0000256" key="1">
    <source>
        <dbReference type="ARBA" id="ARBA00004672"/>
    </source>
</evidence>
<evidence type="ECO:0000256" key="3">
    <source>
        <dbReference type="ARBA" id="ARBA00022741"/>
    </source>
</evidence>
<dbReference type="GO" id="GO:0005524">
    <property type="term" value="F:ATP binding"/>
    <property type="evidence" value="ECO:0007669"/>
    <property type="project" value="UniProtKB-KW"/>
</dbReference>
<dbReference type="PANTHER" id="PTHR43700:SF1">
    <property type="entry name" value="PHOSPHORIBOSYLAMINOIMIDAZOLE-SUCCINOCARBOXAMIDE SYNTHASE"/>
    <property type="match status" value="1"/>
</dbReference>
<organism evidence="8 9">
    <name type="scientific">Salarchaeum japonicum</name>
    <dbReference type="NCBI Taxonomy" id="555573"/>
    <lineage>
        <taxon>Archaea</taxon>
        <taxon>Methanobacteriati</taxon>
        <taxon>Methanobacteriota</taxon>
        <taxon>Stenosarchaea group</taxon>
        <taxon>Halobacteria</taxon>
        <taxon>Halobacteriales</taxon>
        <taxon>Halobacteriaceae</taxon>
    </lineage>
</organism>
<keyword evidence="2 6" id="KW-0436">Ligase</keyword>
<proteinExistence type="inferred from homology"/>
<dbReference type="InterPro" id="IPR028923">
    <property type="entry name" value="SAICAR_synt/ADE2_N"/>
</dbReference>
<evidence type="ECO:0000313" key="8">
    <source>
        <dbReference type="EMBL" id="GAA0647189.1"/>
    </source>
</evidence>
<dbReference type="Pfam" id="PF01259">
    <property type="entry name" value="SAICAR_synt"/>
    <property type="match status" value="1"/>
</dbReference>
<evidence type="ECO:0000313" key="9">
    <source>
        <dbReference type="Proteomes" id="UP001500194"/>
    </source>
</evidence>
<sequence>MTSVKDLHVDRAATADRLGRGRFAFTDDYSVFDWGKMPDEIPGKGASLCTTSAFNFERLEARGIPTHYRGVVADGDTTSLDALDADADAPAEMAVDLATVPELPHDGRDYDYDAYYAAARDNVLVPLEIVFRNSVPVGSSLRSRATPAECGLDFDSWPDEPVTLPNPVVEFSTKLEEGDRYLDIEEAERIAGPADLNELESVALDVNELVTERAESVGLTHQDGKIECVLADGEIRVADAVGTFDENRFSYDGQQVSKEVVRQYYKRTQPDWVEDVAAAKARADAEDVANWKQFCERTPNQLPDSVVRATSDLYRAGANAYTDTDFFDAPALDAAVDAVRDL</sequence>
<keyword evidence="3 6" id="KW-0547">Nucleotide-binding</keyword>
<comment type="caution">
    <text evidence="8">The sequence shown here is derived from an EMBL/GenBank/DDBJ whole genome shotgun (WGS) entry which is preliminary data.</text>
</comment>
<dbReference type="GeneID" id="68572180"/>
<dbReference type="Gene3D" id="3.30.470.20">
    <property type="entry name" value="ATP-grasp fold, B domain"/>
    <property type="match status" value="1"/>
</dbReference>
<dbReference type="EC" id="6.3.2.6" evidence="6"/>
<keyword evidence="5 6" id="KW-0067">ATP-binding</keyword>
<comment type="similarity">
    <text evidence="6">Belongs to the SAICAR synthetase family.</text>
</comment>
<evidence type="ECO:0000256" key="6">
    <source>
        <dbReference type="HAMAP-Rule" id="MF_00137"/>
    </source>
</evidence>
<comment type="pathway">
    <text evidence="1 6">Purine metabolism; IMP biosynthesis via de novo pathway; 5-amino-1-(5-phospho-D-ribosyl)imidazole-4-carboxamide from 5-amino-1-(5-phospho-D-ribosyl)imidazole-4-carboxylate: step 1/2.</text>
</comment>
<dbReference type="RefSeq" id="WP_227261592.1">
    <property type="nucleotide sequence ID" value="NZ_BAAADU010000002.1"/>
</dbReference>
<dbReference type="GO" id="GO:0005737">
    <property type="term" value="C:cytoplasm"/>
    <property type="evidence" value="ECO:0007669"/>
    <property type="project" value="TreeGrafter"/>
</dbReference>
<dbReference type="AlphaFoldDB" id="A0AAV3SZY6"/>
<gene>
    <name evidence="6" type="primary">purC</name>
    <name evidence="8" type="ORF">GCM10009019_06980</name>
</gene>
<dbReference type="GO" id="GO:0004639">
    <property type="term" value="F:phosphoribosylaminoimidazolesuccinocarboxamide synthase activity"/>
    <property type="evidence" value="ECO:0007669"/>
    <property type="project" value="UniProtKB-UniRule"/>
</dbReference>
<name>A0AAV3SZY6_9EURY</name>
<dbReference type="Proteomes" id="UP001500194">
    <property type="component" value="Unassembled WGS sequence"/>
</dbReference>
<evidence type="ECO:0000256" key="4">
    <source>
        <dbReference type="ARBA" id="ARBA00022755"/>
    </source>
</evidence>
<accession>A0AAV3SZY6</accession>
<reference evidence="8 9" key="1">
    <citation type="journal article" date="2019" name="Int. J. Syst. Evol. Microbiol.">
        <title>The Global Catalogue of Microorganisms (GCM) 10K type strain sequencing project: providing services to taxonomists for standard genome sequencing and annotation.</title>
        <authorList>
            <consortium name="The Broad Institute Genomics Platform"/>
            <consortium name="The Broad Institute Genome Sequencing Center for Infectious Disease"/>
            <person name="Wu L."/>
            <person name="Ma J."/>
        </authorList>
    </citation>
    <scope>NUCLEOTIDE SEQUENCE [LARGE SCALE GENOMIC DNA]</scope>
    <source>
        <strain evidence="8 9">JCM 16327</strain>
    </source>
</reference>
<dbReference type="GO" id="GO:0006189">
    <property type="term" value="P:'de novo' IMP biosynthetic process"/>
    <property type="evidence" value="ECO:0007669"/>
    <property type="project" value="UniProtKB-UniRule"/>
</dbReference>
<evidence type="ECO:0000259" key="7">
    <source>
        <dbReference type="Pfam" id="PF01259"/>
    </source>
</evidence>